<organism evidence="2 3">
    <name type="scientific">Bugula neritina</name>
    <name type="common">Brown bryozoan</name>
    <name type="synonym">Sertularia neritina</name>
    <dbReference type="NCBI Taxonomy" id="10212"/>
    <lineage>
        <taxon>Eukaryota</taxon>
        <taxon>Metazoa</taxon>
        <taxon>Spiralia</taxon>
        <taxon>Lophotrochozoa</taxon>
        <taxon>Bryozoa</taxon>
        <taxon>Gymnolaemata</taxon>
        <taxon>Cheilostomatida</taxon>
        <taxon>Flustrina</taxon>
        <taxon>Buguloidea</taxon>
        <taxon>Bugulidae</taxon>
        <taxon>Bugula</taxon>
    </lineage>
</organism>
<sequence>MASRKHAIQCNVDNTGLSVDQVAKLLEVDELSKSSTLPSDTAPVNFQVDANSDQSGGFSSCDHACTETILQSTARTDTFNKLESSKHFGDSPRKGELSLLPARTISSNMANMPMSDEGIELPIDNSKTAFALKANILPNNAQTGSNNAADSMQSSASKYTSLALTKNLVDCGSADSLSQACKANNKSVCSSLTKKSLNPRKAIIASADSFKDSIITNSPEDQSNAEELHVNASTTAPSGVVKCCMCDELHSTSQNQNIRPHISPERMVELVSEMTSDIPELSYFQLSDAREIIEKYELEMSKKADRSAFSQVASRWSSTAQTCSKEIADPMHVCASETLSSARPTNPVDYSWDDLLSQAFRANVNKADNSLFEETFNLRNVNNEAIKSLIDDVIPCPPEYQSTAEKLKVTASMHIGASGSQSATLANDLVDCCWDDPLECDFKLTNNRVNTAIDDNALNPGPAIIAPVDNSKESVVLSPPEYHSAIEKLHETTQRTGQRSVINSCMSDELHSISQSDEDEPGIPYKRMVEIASEMARKGEIPGLLNFQSTDDRQIVKIDGLNWPKNKARSTFSQMANSLHNTAQTRSNDVALPKRVFVLETPTSAHTNKLVVYNKDDSLLQTLKANNNEVGNSINENTTSLRNASIEHFNSFNDKAIPSCLEHKSTVEGLHGNTPMHFGASKTRFPALAYKLVDCTWDDPLLEDFKANNKAESSIVENPFNSKNRNIDLVHPRNNLVPRLQDYQSNDKKSRVDAPVPNCASEMPSSAHTNNPVDYSWYDTISQAFKTNVKSAENLISENTFYLRNVNSDAADSFKKDAIPTPPAHQSTAEGLHANASIHFGASEPLSSALTYKLVDCSWDDPLLKEFEVNTKADSSIVENVFDPKNVNSDLVDSFNNLVPRLQEYQFNAKESEVNAPVHNCVLETPSSAHTNNLVDYSWDDTLLIDFKETKSRADKVITKYTLDAKKEVIESANCSKDIVIPRLHEYQSKAKNSLVNPPMQNSGSETSSSAHTNSPVDHSWCDTPAEAFKADVKSAENSISENTFYLRNENSETADSFKDDYIPKPPEYLSTAEGLHLTAAKIAPGSVVKSCTSEELYSISESDEDDPGIPYRRMVEIASEMARNGEIPGLLDFQSFDDTPTVQNDDLERPKYKARSALSQMTSRLPNTAHTCSKVVEAPLHVRASEPTSSAHTNNIVDYSWDDTLLIDFKETKSRADKVITKYTLDAKRGY</sequence>
<dbReference type="EMBL" id="VXIV02001839">
    <property type="protein sequence ID" value="KAF6029237.1"/>
    <property type="molecule type" value="Genomic_DNA"/>
</dbReference>
<evidence type="ECO:0000256" key="1">
    <source>
        <dbReference type="SAM" id="MobiDB-lite"/>
    </source>
</evidence>
<name>A0A7J7JTC7_BUGNE</name>
<dbReference type="Proteomes" id="UP000593567">
    <property type="component" value="Unassembled WGS sequence"/>
</dbReference>
<evidence type="ECO:0000313" key="2">
    <source>
        <dbReference type="EMBL" id="KAF6029237.1"/>
    </source>
</evidence>
<comment type="caution">
    <text evidence="2">The sequence shown here is derived from an EMBL/GenBank/DDBJ whole genome shotgun (WGS) entry which is preliminary data.</text>
</comment>
<reference evidence="2" key="1">
    <citation type="submission" date="2020-06" db="EMBL/GenBank/DDBJ databases">
        <title>Draft genome of Bugula neritina, a colonial animal packing powerful symbionts and potential medicines.</title>
        <authorList>
            <person name="Rayko M."/>
        </authorList>
    </citation>
    <scope>NUCLEOTIDE SEQUENCE [LARGE SCALE GENOMIC DNA]</scope>
    <source>
        <strain evidence="2">Kwan_BN1</strain>
    </source>
</reference>
<feature type="compositionally biased region" description="Polar residues" evidence="1">
    <location>
        <begin position="992"/>
        <end position="1017"/>
    </location>
</feature>
<accession>A0A7J7JTC7</accession>
<proteinExistence type="predicted"/>
<dbReference type="AlphaFoldDB" id="A0A7J7JTC7"/>
<evidence type="ECO:0000313" key="3">
    <source>
        <dbReference type="Proteomes" id="UP000593567"/>
    </source>
</evidence>
<gene>
    <name evidence="2" type="ORF">EB796_012449</name>
</gene>
<feature type="region of interest" description="Disordered" evidence="1">
    <location>
        <begin position="992"/>
        <end position="1019"/>
    </location>
</feature>
<protein>
    <submittedName>
        <fullName evidence="2">Uncharacterized protein</fullName>
    </submittedName>
</protein>
<keyword evidence="3" id="KW-1185">Reference proteome</keyword>